<dbReference type="AlphaFoldDB" id="A0AAV7VPH8"/>
<evidence type="ECO:0000313" key="2">
    <source>
        <dbReference type="EMBL" id="KAJ1201969.1"/>
    </source>
</evidence>
<dbReference type="EMBL" id="JANPWB010000003">
    <property type="protein sequence ID" value="KAJ1201969.1"/>
    <property type="molecule type" value="Genomic_DNA"/>
</dbReference>
<reference evidence="2" key="1">
    <citation type="journal article" date="2022" name="bioRxiv">
        <title>Sequencing and chromosome-scale assembly of the giantPleurodeles waltlgenome.</title>
        <authorList>
            <person name="Brown T."/>
            <person name="Elewa A."/>
            <person name="Iarovenko S."/>
            <person name="Subramanian E."/>
            <person name="Araus A.J."/>
            <person name="Petzold A."/>
            <person name="Susuki M."/>
            <person name="Suzuki K.-i.T."/>
            <person name="Hayashi T."/>
            <person name="Toyoda A."/>
            <person name="Oliveira C."/>
            <person name="Osipova E."/>
            <person name="Leigh N.D."/>
            <person name="Simon A."/>
            <person name="Yun M.H."/>
        </authorList>
    </citation>
    <scope>NUCLEOTIDE SEQUENCE</scope>
    <source>
        <strain evidence="2">20211129_DDA</strain>
        <tissue evidence="2">Liver</tissue>
    </source>
</reference>
<name>A0AAV7VPH8_PLEWA</name>
<dbReference type="Proteomes" id="UP001066276">
    <property type="component" value="Chromosome 2_1"/>
</dbReference>
<keyword evidence="3" id="KW-1185">Reference proteome</keyword>
<comment type="caution">
    <text evidence="2">The sequence shown here is derived from an EMBL/GenBank/DDBJ whole genome shotgun (WGS) entry which is preliminary data.</text>
</comment>
<feature type="non-terminal residue" evidence="2">
    <location>
        <position position="49"/>
    </location>
</feature>
<feature type="region of interest" description="Disordered" evidence="1">
    <location>
        <begin position="1"/>
        <end position="49"/>
    </location>
</feature>
<protein>
    <submittedName>
        <fullName evidence="2">Uncharacterized protein</fullName>
    </submittedName>
</protein>
<feature type="compositionally biased region" description="Gly residues" evidence="1">
    <location>
        <begin position="1"/>
        <end position="10"/>
    </location>
</feature>
<evidence type="ECO:0000256" key="1">
    <source>
        <dbReference type="SAM" id="MobiDB-lite"/>
    </source>
</evidence>
<sequence length="49" mass="4878">MRAGRGGAPKGWGLSSRPPLRLRGSEAVGMGGRLASQVPAAAAPPDATH</sequence>
<evidence type="ECO:0000313" key="3">
    <source>
        <dbReference type="Proteomes" id="UP001066276"/>
    </source>
</evidence>
<gene>
    <name evidence="2" type="ORF">NDU88_005773</name>
</gene>
<proteinExistence type="predicted"/>
<accession>A0AAV7VPH8</accession>
<organism evidence="2 3">
    <name type="scientific">Pleurodeles waltl</name>
    <name type="common">Iberian ribbed newt</name>
    <dbReference type="NCBI Taxonomy" id="8319"/>
    <lineage>
        <taxon>Eukaryota</taxon>
        <taxon>Metazoa</taxon>
        <taxon>Chordata</taxon>
        <taxon>Craniata</taxon>
        <taxon>Vertebrata</taxon>
        <taxon>Euteleostomi</taxon>
        <taxon>Amphibia</taxon>
        <taxon>Batrachia</taxon>
        <taxon>Caudata</taxon>
        <taxon>Salamandroidea</taxon>
        <taxon>Salamandridae</taxon>
        <taxon>Pleurodelinae</taxon>
        <taxon>Pleurodeles</taxon>
    </lineage>
</organism>